<proteinExistence type="predicted"/>
<reference evidence="2" key="1">
    <citation type="submission" date="2017-09" db="EMBL/GenBank/DDBJ databases">
        <title>Depth-based differentiation of microbial function through sediment-hosted aquifers and enrichment of novel symbionts in the deep terrestrial subsurface.</title>
        <authorList>
            <person name="Probst A.J."/>
            <person name="Ladd B."/>
            <person name="Jarett J.K."/>
            <person name="Geller-Mcgrath D.E."/>
            <person name="Sieber C.M.K."/>
            <person name="Emerson J.B."/>
            <person name="Anantharaman K."/>
            <person name="Thomas B.C."/>
            <person name="Malmstrom R."/>
            <person name="Stieglmeier M."/>
            <person name="Klingl A."/>
            <person name="Woyke T."/>
            <person name="Ryan C.M."/>
            <person name="Banfield J.F."/>
        </authorList>
    </citation>
    <scope>NUCLEOTIDE SEQUENCE [LARGE SCALE GENOMIC DNA]</scope>
</reference>
<organism evidence="1 2">
    <name type="scientific">Candidatus Doudnabacteria bacterium CG10_big_fil_rev_8_21_14_0_10_41_10</name>
    <dbReference type="NCBI Taxonomy" id="1974551"/>
    <lineage>
        <taxon>Bacteria</taxon>
        <taxon>Candidatus Doudnaibacteriota</taxon>
    </lineage>
</organism>
<protein>
    <submittedName>
        <fullName evidence="1">Uncharacterized protein</fullName>
    </submittedName>
</protein>
<gene>
    <name evidence="1" type="ORF">COT91_00280</name>
</gene>
<accession>A0A2H0VEW7</accession>
<comment type="caution">
    <text evidence="1">The sequence shown here is derived from an EMBL/GenBank/DDBJ whole genome shotgun (WGS) entry which is preliminary data.</text>
</comment>
<evidence type="ECO:0000313" key="1">
    <source>
        <dbReference type="EMBL" id="PIR97648.1"/>
    </source>
</evidence>
<name>A0A2H0VEW7_9BACT</name>
<evidence type="ECO:0000313" key="2">
    <source>
        <dbReference type="Proteomes" id="UP000230557"/>
    </source>
</evidence>
<dbReference type="AlphaFoldDB" id="A0A2H0VEW7"/>
<dbReference type="Proteomes" id="UP000230557">
    <property type="component" value="Unassembled WGS sequence"/>
</dbReference>
<dbReference type="EMBL" id="PFAJ01000005">
    <property type="protein sequence ID" value="PIR97648.1"/>
    <property type="molecule type" value="Genomic_DNA"/>
</dbReference>
<sequence length="114" mass="12429">MSKKIEVSQEKFDALVDQKAYEIHKKRDPGRVEAVAGFVINTFIDAYGITALEVGQKGTAPGNADEFRTCCEAVLSVFQGPNCNGPWPIGDHRLAKLEITENYMVADKTATPVG</sequence>